<dbReference type="EMBL" id="MH396009">
    <property type="protein sequence ID" value="AXI96094.1"/>
    <property type="molecule type" value="Genomic_DNA"/>
</dbReference>
<dbReference type="RefSeq" id="YP_009510421.1">
    <property type="nucleotide sequence ID" value="NC_039139.1"/>
</dbReference>
<proteinExistence type="predicted"/>
<reference evidence="1" key="1">
    <citation type="journal article" date="2018" name="J. Phycol.">
        <title>Organellar genomics: a useful tool to study evolutionary relationships and molecular evolution in Gracilariaceae (Rhodophyta).</title>
        <authorList>
            <person name="Iha C."/>
            <person name="Grassa C.J."/>
            <person name="de M Lyra G."/>
            <person name="Davis C.C."/>
            <person name="Verbruggen H."/>
            <person name="Oliveira M.C."/>
        </authorList>
    </citation>
    <scope>NUCLEOTIDE SEQUENCE</scope>
</reference>
<keyword evidence="1" id="KW-0150">Chloroplast</keyword>
<protein>
    <submittedName>
        <fullName evidence="1">Uncharacterized protein</fullName>
    </submittedName>
</protein>
<dbReference type="AlphaFoldDB" id="A0A345U6K8"/>
<keyword evidence="1" id="KW-0934">Plastid</keyword>
<organism evidence="1">
    <name type="scientific">Gracilaria caudata</name>
    <dbReference type="NCBI Taxonomy" id="2572395"/>
    <lineage>
        <taxon>Eukaryota</taxon>
        <taxon>Rhodophyta</taxon>
        <taxon>Florideophyceae</taxon>
        <taxon>Rhodymeniophycidae</taxon>
        <taxon>Gracilariales</taxon>
        <taxon>Gracilariaceae</taxon>
        <taxon>Gracilaria</taxon>
    </lineage>
</organism>
<gene>
    <name evidence="1" type="primary">orf439</name>
</gene>
<name>A0A345U6K8_9FLOR</name>
<accession>A0A345U6K8</accession>
<dbReference type="GeneID" id="37622768"/>
<sequence>MVKNLDLLPNKILNLYALESRILYFKKERIIKNCSYNISTLSKGLIVHIKYSLYNNQIKYIYKQEDANIFGNNTLTFPKNLLNKLTLFRPQQSYILEFKYRLNFIRKLQIKLSTSVTLPNINIKLSLLKIMSDYIDIYFSYIYYIIYYYKFTYNYNYIQIINSNLCTKDISNLRIRTENLKVKLQYFLKDKMNIIQKLVIQYEEKHFISIYNYSYINMQINTNHYLCNISKLIRLQELYLLLILKYPIFRYSNIVKNSAIYLNFLFYYDNEIIKYMNYIINLYPYIFLSYSRIFNPPLILPNIYKNTIQLNIKAYIFDITKNLIATTSFSDIYDECTNRRNLYNSKLIHKTNYLLNIKYQIYPIKYIAIYFLISYTKNISYQILYLADMYKSKLIYQDYYQISIGVNLYSPFRQMPVLFMEYFTNNKYENILYVGTNLN</sequence>
<geneLocation type="chloroplast" evidence="1"/>
<evidence type="ECO:0000313" key="1">
    <source>
        <dbReference type="EMBL" id="AXI96094.1"/>
    </source>
</evidence>